<comment type="caution">
    <text evidence="2">The sequence shown here is derived from an EMBL/GenBank/DDBJ whole genome shotgun (WGS) entry which is preliminary data.</text>
</comment>
<gene>
    <name evidence="2" type="ORF">OJ16_18965</name>
</gene>
<accession>A0A0C2NX89</accession>
<dbReference type="EMBL" id="JTKH01000025">
    <property type="protein sequence ID" value="KII75370.1"/>
    <property type="molecule type" value="Genomic_DNA"/>
</dbReference>
<dbReference type="Gene3D" id="1.10.3680.10">
    <property type="entry name" value="TerB-like"/>
    <property type="match status" value="1"/>
</dbReference>
<dbReference type="InterPro" id="IPR007791">
    <property type="entry name" value="DjlA_N"/>
</dbReference>
<name>A0A0C2NX89_9VIBR</name>
<dbReference type="SUPFAM" id="SSF158682">
    <property type="entry name" value="TerB-like"/>
    <property type="match status" value="1"/>
</dbReference>
<evidence type="ECO:0000259" key="1">
    <source>
        <dbReference type="Pfam" id="PF05099"/>
    </source>
</evidence>
<evidence type="ECO:0000313" key="2">
    <source>
        <dbReference type="EMBL" id="KII75370.1"/>
    </source>
</evidence>
<reference evidence="2 3" key="1">
    <citation type="submission" date="2014-11" db="EMBL/GenBank/DDBJ databases">
        <title>Draft Genome Sequence of Vibrio piscirenalis strains CECT 8603T and CECT 8604, two marine Gammaproteobacterium isolated from cultured gilthead sea bream (Sparus aurata).</title>
        <authorList>
            <person name="Arahal D.R."/>
            <person name="Rodrigo-Torres L."/>
            <person name="Lucena T."/>
            <person name="Pujalte M.J."/>
        </authorList>
    </citation>
    <scope>NUCLEOTIDE SEQUENCE [LARGE SCALE GENOMIC DNA]</scope>
    <source>
        <strain evidence="2 3">DCR 1-4-2</strain>
    </source>
</reference>
<organism evidence="2 3">
    <name type="scientific">Vibrio renipiscarius</name>
    <dbReference type="NCBI Taxonomy" id="1461322"/>
    <lineage>
        <taxon>Bacteria</taxon>
        <taxon>Pseudomonadati</taxon>
        <taxon>Pseudomonadota</taxon>
        <taxon>Gammaproteobacteria</taxon>
        <taxon>Vibrionales</taxon>
        <taxon>Vibrionaceae</taxon>
        <taxon>Vibrio</taxon>
    </lineage>
</organism>
<accession>A0A0C2NG80</accession>
<feature type="domain" description="Co-chaperone DjlA N-terminal" evidence="1">
    <location>
        <begin position="38"/>
        <end position="136"/>
    </location>
</feature>
<dbReference type="Pfam" id="PF05099">
    <property type="entry name" value="TerB"/>
    <property type="match status" value="1"/>
</dbReference>
<keyword evidence="3" id="KW-1185">Reference proteome</keyword>
<dbReference type="AlphaFoldDB" id="A0A0C2NX89"/>
<dbReference type="CDD" id="cd07177">
    <property type="entry name" value="terB_like"/>
    <property type="match status" value="2"/>
</dbReference>
<sequence>MIDILDVINEATKEANAFENHAAKGLSLEERVLYLQGLALVMNADGDIDQKEKEYLRILIKSFELDESILDSLVEFGQAPDKDTVQAFFRTFRRRPIAQLFLFDALMMTRRDDNIDDREKAVVDKIAEQLEVLQGTYQDIYDLFCHIKNKDWDESALYFSSHLLNPEHFKHLLDYFEVDFEELMNRTVELRKDRIIRILKEKITPNFDSETPKLRLSAEVLLPLLQSCLDRREISIIGNSMIFDEINEVTLSELNLYYNQEARSLSLAMNGDVCNEMILKKWSSVIGLDGLDVCNIIWGSVNEMVVYGTADIESPQLIKLSRAYKKGQYILFDGYLWEYKDVSRYNIYNQNQLVIKTLSSSFDDVKSFMLKYSLDDDDSKGRLAKVNLF</sequence>
<dbReference type="InterPro" id="IPR029024">
    <property type="entry name" value="TerB-like"/>
</dbReference>
<evidence type="ECO:0000313" key="3">
    <source>
        <dbReference type="Proteomes" id="UP000031672"/>
    </source>
</evidence>
<dbReference type="OrthoDB" id="5893290at2"/>
<dbReference type="STRING" id="1461322.OJ16_18965"/>
<protein>
    <recommendedName>
        <fullName evidence="1">Co-chaperone DjlA N-terminal domain-containing protein</fullName>
    </recommendedName>
</protein>
<dbReference type="Proteomes" id="UP000031672">
    <property type="component" value="Unassembled WGS sequence"/>
</dbReference>
<proteinExistence type="predicted"/>
<dbReference type="RefSeq" id="WP_040992992.1">
    <property type="nucleotide sequence ID" value="NZ_JTKH01000025.1"/>
</dbReference>